<evidence type="ECO:0000256" key="1">
    <source>
        <dbReference type="ARBA" id="ARBA00007357"/>
    </source>
</evidence>
<name>A0ABD3FCG0_9STRA</name>
<evidence type="ECO:0000313" key="4">
    <source>
        <dbReference type="EMBL" id="KAL3663386.1"/>
    </source>
</evidence>
<feature type="domain" description="Peptidase M13 C-terminal" evidence="3">
    <location>
        <begin position="2"/>
        <end position="171"/>
    </location>
</feature>
<comment type="similarity">
    <text evidence="1">Belongs to the peptidase M13 family.</text>
</comment>
<dbReference type="AlphaFoldDB" id="A0ABD3FCG0"/>
<sequence>MIGHELTHGFNSTGREYDGEGNRANWWSNRSSEQFDERAQCFSSQYSNFAVDSANGSVLGHVNGDQTITENIADNGGLNLAFVAYQTYMRNVSLTGKSKLSTAEGEQLFFIAYGQSWCGKMDDNMMQYILSSDPHSLAKWRVNGAVMNNPDFAGVFKCKAGAKMNPKHKCEMW</sequence>
<gene>
    <name evidence="4" type="ORF">V7S43_011791</name>
</gene>
<dbReference type="InterPro" id="IPR018497">
    <property type="entry name" value="Peptidase_M13_C"/>
</dbReference>
<dbReference type="InterPro" id="IPR000718">
    <property type="entry name" value="Peptidase_M13"/>
</dbReference>
<dbReference type="EMBL" id="JBIMZQ010000028">
    <property type="protein sequence ID" value="KAL3663386.1"/>
    <property type="molecule type" value="Genomic_DNA"/>
</dbReference>
<reference evidence="4 5" key="1">
    <citation type="submission" date="2024-09" db="EMBL/GenBank/DDBJ databases">
        <title>Genome sequencing and assembly of Phytophthora oleae, isolate VK10A, causative agent of rot of olive drupes.</title>
        <authorList>
            <person name="Conti Taguali S."/>
            <person name="Riolo M."/>
            <person name="La Spada F."/>
            <person name="Cacciola S.O."/>
            <person name="Dionisio G."/>
        </authorList>
    </citation>
    <scope>NUCLEOTIDE SEQUENCE [LARGE SCALE GENOMIC DNA]</scope>
    <source>
        <strain evidence="4 5">VK10A</strain>
    </source>
</reference>
<protein>
    <recommendedName>
        <fullName evidence="3">Peptidase M13 C-terminal domain-containing protein</fullName>
    </recommendedName>
</protein>
<dbReference type="InterPro" id="IPR024079">
    <property type="entry name" value="MetalloPept_cat_dom_sf"/>
</dbReference>
<comment type="caution">
    <text evidence="4">The sequence shown here is derived from an EMBL/GenBank/DDBJ whole genome shotgun (WGS) entry which is preliminary data.</text>
</comment>
<evidence type="ECO:0000256" key="2">
    <source>
        <dbReference type="SAM" id="MobiDB-lite"/>
    </source>
</evidence>
<evidence type="ECO:0000259" key="3">
    <source>
        <dbReference type="Pfam" id="PF01431"/>
    </source>
</evidence>
<dbReference type="PROSITE" id="PS51885">
    <property type="entry name" value="NEPRILYSIN"/>
    <property type="match status" value="1"/>
</dbReference>
<keyword evidence="5" id="KW-1185">Reference proteome</keyword>
<dbReference type="SUPFAM" id="SSF55486">
    <property type="entry name" value="Metalloproteases ('zincins'), catalytic domain"/>
    <property type="match status" value="1"/>
</dbReference>
<dbReference type="PANTHER" id="PTHR11733">
    <property type="entry name" value="ZINC METALLOPROTEASE FAMILY M13 NEPRILYSIN-RELATED"/>
    <property type="match status" value="1"/>
</dbReference>
<dbReference type="Proteomes" id="UP001632037">
    <property type="component" value="Unassembled WGS sequence"/>
</dbReference>
<accession>A0ABD3FCG0</accession>
<dbReference type="Pfam" id="PF01431">
    <property type="entry name" value="Peptidase_M13"/>
    <property type="match status" value="1"/>
</dbReference>
<dbReference type="PANTHER" id="PTHR11733:SF167">
    <property type="entry name" value="FI17812P1-RELATED"/>
    <property type="match status" value="1"/>
</dbReference>
<dbReference type="Gene3D" id="3.40.390.10">
    <property type="entry name" value="Collagenase (Catalytic Domain)"/>
    <property type="match status" value="1"/>
</dbReference>
<organism evidence="4 5">
    <name type="scientific">Phytophthora oleae</name>
    <dbReference type="NCBI Taxonomy" id="2107226"/>
    <lineage>
        <taxon>Eukaryota</taxon>
        <taxon>Sar</taxon>
        <taxon>Stramenopiles</taxon>
        <taxon>Oomycota</taxon>
        <taxon>Peronosporomycetes</taxon>
        <taxon>Peronosporales</taxon>
        <taxon>Peronosporaceae</taxon>
        <taxon>Phytophthora</taxon>
    </lineage>
</organism>
<evidence type="ECO:0000313" key="5">
    <source>
        <dbReference type="Proteomes" id="UP001632037"/>
    </source>
</evidence>
<feature type="region of interest" description="Disordered" evidence="2">
    <location>
        <begin position="1"/>
        <end position="23"/>
    </location>
</feature>
<proteinExistence type="inferred from homology"/>